<protein>
    <recommendedName>
        <fullName evidence="4">Secreted protein</fullName>
    </recommendedName>
</protein>
<name>A0A6A6WEZ1_9PEZI</name>
<dbReference type="RefSeq" id="XP_033602907.1">
    <property type="nucleotide sequence ID" value="XM_033743590.1"/>
</dbReference>
<dbReference type="GeneID" id="54484644"/>
<keyword evidence="3" id="KW-1185">Reference proteome</keyword>
<sequence>MRLPSILVIIGITTGVVIADGVCEEPGWLQYMGVLGHYDPEIDSPATMSEYIDARRDYYNWLKEKKNVTCPTEIKYKPEENTGGNARTNKRYPIPEGDLPNGMKGGYVECREDEGVLQEPDIDNVQKYQLKDCHGRRAWGPRKDFPSGAATAFQCDSGHGQTCHPLFLAAMFTEINKYCGNKPGFFRVPDWKVIYGRQQGKGKLACA</sequence>
<evidence type="ECO:0000313" key="3">
    <source>
        <dbReference type="Proteomes" id="UP000799437"/>
    </source>
</evidence>
<evidence type="ECO:0000256" key="1">
    <source>
        <dbReference type="SAM" id="SignalP"/>
    </source>
</evidence>
<dbReference type="EMBL" id="ML996568">
    <property type="protein sequence ID" value="KAF2760456.1"/>
    <property type="molecule type" value="Genomic_DNA"/>
</dbReference>
<feature type="signal peptide" evidence="1">
    <location>
        <begin position="1"/>
        <end position="19"/>
    </location>
</feature>
<organism evidence="2 3">
    <name type="scientific">Pseudovirgaria hyperparasitica</name>
    <dbReference type="NCBI Taxonomy" id="470096"/>
    <lineage>
        <taxon>Eukaryota</taxon>
        <taxon>Fungi</taxon>
        <taxon>Dikarya</taxon>
        <taxon>Ascomycota</taxon>
        <taxon>Pezizomycotina</taxon>
        <taxon>Dothideomycetes</taxon>
        <taxon>Dothideomycetes incertae sedis</taxon>
        <taxon>Acrospermales</taxon>
        <taxon>Acrospermaceae</taxon>
        <taxon>Pseudovirgaria</taxon>
    </lineage>
</organism>
<dbReference type="Proteomes" id="UP000799437">
    <property type="component" value="Unassembled WGS sequence"/>
</dbReference>
<accession>A0A6A6WEZ1</accession>
<reference evidence="2" key="1">
    <citation type="journal article" date="2020" name="Stud. Mycol.">
        <title>101 Dothideomycetes genomes: a test case for predicting lifestyles and emergence of pathogens.</title>
        <authorList>
            <person name="Haridas S."/>
            <person name="Albert R."/>
            <person name="Binder M."/>
            <person name="Bloem J."/>
            <person name="Labutti K."/>
            <person name="Salamov A."/>
            <person name="Andreopoulos B."/>
            <person name="Baker S."/>
            <person name="Barry K."/>
            <person name="Bills G."/>
            <person name="Bluhm B."/>
            <person name="Cannon C."/>
            <person name="Castanera R."/>
            <person name="Culley D."/>
            <person name="Daum C."/>
            <person name="Ezra D."/>
            <person name="Gonzalez J."/>
            <person name="Henrissat B."/>
            <person name="Kuo A."/>
            <person name="Liang C."/>
            <person name="Lipzen A."/>
            <person name="Lutzoni F."/>
            <person name="Magnuson J."/>
            <person name="Mondo S."/>
            <person name="Nolan M."/>
            <person name="Ohm R."/>
            <person name="Pangilinan J."/>
            <person name="Park H.-J."/>
            <person name="Ramirez L."/>
            <person name="Alfaro M."/>
            <person name="Sun H."/>
            <person name="Tritt A."/>
            <person name="Yoshinaga Y."/>
            <person name="Zwiers L.-H."/>
            <person name="Turgeon B."/>
            <person name="Goodwin S."/>
            <person name="Spatafora J."/>
            <person name="Crous P."/>
            <person name="Grigoriev I."/>
        </authorList>
    </citation>
    <scope>NUCLEOTIDE SEQUENCE</scope>
    <source>
        <strain evidence="2">CBS 121739</strain>
    </source>
</reference>
<feature type="chain" id="PRO_5025635747" description="Secreted protein" evidence="1">
    <location>
        <begin position="20"/>
        <end position="207"/>
    </location>
</feature>
<keyword evidence="1" id="KW-0732">Signal</keyword>
<dbReference type="AlphaFoldDB" id="A0A6A6WEZ1"/>
<evidence type="ECO:0008006" key="4">
    <source>
        <dbReference type="Google" id="ProtNLM"/>
    </source>
</evidence>
<proteinExistence type="predicted"/>
<gene>
    <name evidence="2" type="ORF">EJ05DRAFT_474331</name>
</gene>
<evidence type="ECO:0000313" key="2">
    <source>
        <dbReference type="EMBL" id="KAF2760456.1"/>
    </source>
</evidence>